<protein>
    <submittedName>
        <fullName evidence="1">Uncharacterized protein</fullName>
    </submittedName>
</protein>
<dbReference type="Proteomes" id="UP000499080">
    <property type="component" value="Unassembled WGS sequence"/>
</dbReference>
<sequence>MRYFMLEEALQIFFGDDEQSEMNSVIVSPENAEASDDGEGNSNILNNDNKVLQCIAEGSSFKKRIVKLLVSQSSLVEQYSAEVREVDLCDNLGPIYRIGIRGKI</sequence>
<dbReference type="EMBL" id="BGPR01044324">
    <property type="protein sequence ID" value="GBO21069.1"/>
    <property type="molecule type" value="Genomic_DNA"/>
</dbReference>
<reference evidence="1 3" key="1">
    <citation type="journal article" date="2019" name="Sci. Rep.">
        <title>Orb-weaving spider Araneus ventricosus genome elucidates the spidroin gene catalogue.</title>
        <authorList>
            <person name="Kono N."/>
            <person name="Nakamura H."/>
            <person name="Ohtoshi R."/>
            <person name="Moran D.A.P."/>
            <person name="Shinohara A."/>
            <person name="Yoshida Y."/>
            <person name="Fujiwara M."/>
            <person name="Mori M."/>
            <person name="Tomita M."/>
            <person name="Arakawa K."/>
        </authorList>
    </citation>
    <scope>NUCLEOTIDE SEQUENCE [LARGE SCALE GENOMIC DNA]</scope>
</reference>
<keyword evidence="3" id="KW-1185">Reference proteome</keyword>
<dbReference type="AlphaFoldDB" id="A0A4Y2VBF2"/>
<dbReference type="OrthoDB" id="6470495at2759"/>
<dbReference type="EMBL" id="BGPR01044321">
    <property type="protein sequence ID" value="GBO21067.1"/>
    <property type="molecule type" value="Genomic_DNA"/>
</dbReference>
<evidence type="ECO:0000313" key="1">
    <source>
        <dbReference type="EMBL" id="GBO21067.1"/>
    </source>
</evidence>
<name>A0A4Y2VBF2_ARAVE</name>
<proteinExistence type="predicted"/>
<organism evidence="1 3">
    <name type="scientific">Araneus ventricosus</name>
    <name type="common">Orbweaver spider</name>
    <name type="synonym">Epeira ventricosa</name>
    <dbReference type="NCBI Taxonomy" id="182803"/>
    <lineage>
        <taxon>Eukaryota</taxon>
        <taxon>Metazoa</taxon>
        <taxon>Ecdysozoa</taxon>
        <taxon>Arthropoda</taxon>
        <taxon>Chelicerata</taxon>
        <taxon>Arachnida</taxon>
        <taxon>Araneae</taxon>
        <taxon>Araneomorphae</taxon>
        <taxon>Entelegynae</taxon>
        <taxon>Araneoidea</taxon>
        <taxon>Araneidae</taxon>
        <taxon>Araneus</taxon>
    </lineage>
</organism>
<gene>
    <name evidence="2" type="ORF">AVEN_28568_1</name>
    <name evidence="1" type="ORF">AVEN_3696_1</name>
</gene>
<accession>A0A4Y2VBF2</accession>
<comment type="caution">
    <text evidence="1">The sequence shown here is derived from an EMBL/GenBank/DDBJ whole genome shotgun (WGS) entry which is preliminary data.</text>
</comment>
<evidence type="ECO:0000313" key="2">
    <source>
        <dbReference type="EMBL" id="GBO21069.1"/>
    </source>
</evidence>
<evidence type="ECO:0000313" key="3">
    <source>
        <dbReference type="Proteomes" id="UP000499080"/>
    </source>
</evidence>